<reference evidence="1" key="1">
    <citation type="submission" date="2022-03" db="EMBL/GenBank/DDBJ databases">
        <authorList>
            <person name="Martin C."/>
        </authorList>
    </citation>
    <scope>NUCLEOTIDE SEQUENCE</scope>
</reference>
<feature type="non-terminal residue" evidence="1">
    <location>
        <position position="1"/>
    </location>
</feature>
<evidence type="ECO:0000313" key="1">
    <source>
        <dbReference type="EMBL" id="CAH1793203.1"/>
    </source>
</evidence>
<proteinExistence type="predicted"/>
<organism evidence="1 2">
    <name type="scientific">Owenia fusiformis</name>
    <name type="common">Polychaete worm</name>
    <dbReference type="NCBI Taxonomy" id="6347"/>
    <lineage>
        <taxon>Eukaryota</taxon>
        <taxon>Metazoa</taxon>
        <taxon>Spiralia</taxon>
        <taxon>Lophotrochozoa</taxon>
        <taxon>Annelida</taxon>
        <taxon>Polychaeta</taxon>
        <taxon>Sedentaria</taxon>
        <taxon>Canalipalpata</taxon>
        <taxon>Sabellida</taxon>
        <taxon>Oweniida</taxon>
        <taxon>Oweniidae</taxon>
        <taxon>Owenia</taxon>
    </lineage>
</organism>
<comment type="caution">
    <text evidence="1">The sequence shown here is derived from an EMBL/GenBank/DDBJ whole genome shotgun (WGS) entry which is preliminary data.</text>
</comment>
<gene>
    <name evidence="1" type="ORF">OFUS_LOCUS18083</name>
</gene>
<name>A0A8S4PHH7_OWEFU</name>
<sequence>RVGVKLIVPESSMQKALNPESWPTPIKCRAWERASKQPYNSRNIPPHITYRSHRYDESDYASREIFDEDDRVEAYTKSHNNDHYNYHHDMQGRRERGFVGLVRTPPPNLA</sequence>
<protein>
    <submittedName>
        <fullName evidence="1">Uncharacterized protein</fullName>
    </submittedName>
</protein>
<dbReference type="AlphaFoldDB" id="A0A8S4PHH7"/>
<accession>A0A8S4PHH7</accession>
<evidence type="ECO:0000313" key="2">
    <source>
        <dbReference type="Proteomes" id="UP000749559"/>
    </source>
</evidence>
<keyword evidence="2" id="KW-1185">Reference proteome</keyword>
<dbReference type="EMBL" id="CAIIXF020000008">
    <property type="protein sequence ID" value="CAH1793203.1"/>
    <property type="molecule type" value="Genomic_DNA"/>
</dbReference>
<dbReference type="Proteomes" id="UP000749559">
    <property type="component" value="Unassembled WGS sequence"/>
</dbReference>